<sequence>MLCNLVSSQRSTICRRQCLSISCNTGCPQFGIVYMNIYAFQEVIHNLIAVSYRPGSISNKLPFTLKHFQISKDTYVHAISYAFCFFGVVSFINPSMDINPPSTIVKDKTNISNPFNLVKHQPDNRHIVDIDTINDAIELITSV</sequence>
<reference evidence="1" key="2">
    <citation type="submission" date="2020-07" db="EMBL/GenBank/DDBJ databases">
        <authorList>
            <person name="Vera ALvarez R."/>
            <person name="Arias-Moreno D.M."/>
            <person name="Jimenez-Jacinto V."/>
            <person name="Jimenez-Bremont J.F."/>
            <person name="Swaminathan K."/>
            <person name="Moose S.P."/>
            <person name="Guerrero-Gonzalez M.L."/>
            <person name="Marino-Ramirez L."/>
            <person name="Landsman D."/>
            <person name="Rodriguez-Kessler M."/>
            <person name="Delgado-Sanchez P."/>
        </authorList>
    </citation>
    <scope>NUCLEOTIDE SEQUENCE</scope>
    <source>
        <tissue evidence="1">Cladode</tissue>
    </source>
</reference>
<reference evidence="1" key="1">
    <citation type="journal article" date="2013" name="J. Plant Res.">
        <title>Effect of fungi and light on seed germination of three Opuntia species from semiarid lands of central Mexico.</title>
        <authorList>
            <person name="Delgado-Sanchez P."/>
            <person name="Jimenez-Bremont J.F."/>
            <person name="Guerrero-Gonzalez Mde L."/>
            <person name="Flores J."/>
        </authorList>
    </citation>
    <scope>NUCLEOTIDE SEQUENCE</scope>
    <source>
        <tissue evidence="1">Cladode</tissue>
    </source>
</reference>
<dbReference type="AlphaFoldDB" id="A0A7C8ZZ10"/>
<accession>A0A7C8ZZ10</accession>
<organism evidence="1">
    <name type="scientific">Opuntia streptacantha</name>
    <name type="common">Prickly pear cactus</name>
    <name type="synonym">Opuntia cardona</name>
    <dbReference type="NCBI Taxonomy" id="393608"/>
    <lineage>
        <taxon>Eukaryota</taxon>
        <taxon>Viridiplantae</taxon>
        <taxon>Streptophyta</taxon>
        <taxon>Embryophyta</taxon>
        <taxon>Tracheophyta</taxon>
        <taxon>Spermatophyta</taxon>
        <taxon>Magnoliopsida</taxon>
        <taxon>eudicotyledons</taxon>
        <taxon>Gunneridae</taxon>
        <taxon>Pentapetalae</taxon>
        <taxon>Caryophyllales</taxon>
        <taxon>Cactineae</taxon>
        <taxon>Cactaceae</taxon>
        <taxon>Opuntioideae</taxon>
        <taxon>Opuntia</taxon>
    </lineage>
</organism>
<name>A0A7C8ZZ10_OPUST</name>
<proteinExistence type="predicted"/>
<evidence type="ECO:0000313" key="1">
    <source>
        <dbReference type="EMBL" id="MBA4654616.1"/>
    </source>
</evidence>
<protein>
    <submittedName>
        <fullName evidence="1">Uncharacterized protein</fullName>
    </submittedName>
</protein>
<dbReference type="EMBL" id="GISG01184164">
    <property type="protein sequence ID" value="MBA4654616.1"/>
    <property type="molecule type" value="Transcribed_RNA"/>
</dbReference>